<evidence type="ECO:0000313" key="9">
    <source>
        <dbReference type="Proteomes" id="UP000073923"/>
    </source>
</evidence>
<accession>A0A147IZW2</accession>
<evidence type="ECO:0000256" key="6">
    <source>
        <dbReference type="SAM" id="MobiDB-lite"/>
    </source>
</evidence>
<comment type="subcellular location">
    <subcellularLocation>
        <location evidence="1">Cell membrane</location>
    </subcellularLocation>
</comment>
<evidence type="ECO:0000256" key="5">
    <source>
        <dbReference type="ARBA" id="ARBA00023136"/>
    </source>
</evidence>
<dbReference type="Proteomes" id="UP000073923">
    <property type="component" value="Unassembled WGS sequence"/>
</dbReference>
<sequence length="118" mass="13128">MLWSYILKLVILLPLICGLMIGCLYLWRRLESRMPGRPATRLIHVRETMMISPGLRLAVIEFEGRNLLVSVGRGGVQLVDKVEGNGTTPAAANSAPLTPTPPRRPDFVSRFAPKTFDQ</sequence>
<dbReference type="Pfam" id="PF04347">
    <property type="entry name" value="FliO"/>
    <property type="match status" value="1"/>
</dbReference>
<evidence type="ECO:0000256" key="2">
    <source>
        <dbReference type="ARBA" id="ARBA00022475"/>
    </source>
</evidence>
<feature type="region of interest" description="Disordered" evidence="6">
    <location>
        <begin position="87"/>
        <end position="118"/>
    </location>
</feature>
<dbReference type="AlphaFoldDB" id="A0A147IZW2"/>
<proteinExistence type="predicted"/>
<evidence type="ECO:0000256" key="7">
    <source>
        <dbReference type="SAM" id="Phobius"/>
    </source>
</evidence>
<gene>
    <name evidence="8" type="ORF">NS355_00455</name>
</gene>
<comment type="caution">
    <text evidence="8">The sequence shown here is derived from an EMBL/GenBank/DDBJ whole genome shotgun (WGS) entry which is preliminary data.</text>
</comment>
<dbReference type="GO" id="GO:0016020">
    <property type="term" value="C:membrane"/>
    <property type="evidence" value="ECO:0007669"/>
    <property type="project" value="InterPro"/>
</dbReference>
<dbReference type="RefSeq" id="WP_058743857.1">
    <property type="nucleotide sequence ID" value="NZ_LDTF01000004.1"/>
</dbReference>
<dbReference type="GO" id="GO:0044781">
    <property type="term" value="P:bacterial-type flagellum organization"/>
    <property type="evidence" value="ECO:0007669"/>
    <property type="project" value="InterPro"/>
</dbReference>
<name>A0A147IZW2_9SPHN</name>
<keyword evidence="4 7" id="KW-1133">Transmembrane helix</keyword>
<feature type="compositionally biased region" description="Polar residues" evidence="6">
    <location>
        <begin position="87"/>
        <end position="97"/>
    </location>
</feature>
<dbReference type="PATRIC" id="fig|172044.3.peg.1571"/>
<evidence type="ECO:0000256" key="3">
    <source>
        <dbReference type="ARBA" id="ARBA00022692"/>
    </source>
</evidence>
<reference evidence="8 9" key="1">
    <citation type="journal article" date="2016" name="Front. Microbiol.">
        <title>Genomic Resource of Rice Seed Associated Bacteria.</title>
        <authorList>
            <person name="Midha S."/>
            <person name="Bansal K."/>
            <person name="Sharma S."/>
            <person name="Kumar N."/>
            <person name="Patil P.P."/>
            <person name="Chaudhry V."/>
            <person name="Patil P.B."/>
        </authorList>
    </citation>
    <scope>NUCLEOTIDE SEQUENCE [LARGE SCALE GENOMIC DNA]</scope>
    <source>
        <strain evidence="8 9">NS355</strain>
    </source>
</reference>
<evidence type="ECO:0008006" key="10">
    <source>
        <dbReference type="Google" id="ProtNLM"/>
    </source>
</evidence>
<organism evidence="8 9">
    <name type="scientific">Sphingomonas yabuuchiae</name>
    <dbReference type="NCBI Taxonomy" id="172044"/>
    <lineage>
        <taxon>Bacteria</taxon>
        <taxon>Pseudomonadati</taxon>
        <taxon>Pseudomonadota</taxon>
        <taxon>Alphaproteobacteria</taxon>
        <taxon>Sphingomonadales</taxon>
        <taxon>Sphingomonadaceae</taxon>
        <taxon>Sphingomonas</taxon>
    </lineage>
</organism>
<dbReference type="OrthoDB" id="7409867at2"/>
<protein>
    <recommendedName>
        <fullName evidence="10">Flagellar biogenesis protein</fullName>
    </recommendedName>
</protein>
<feature type="transmembrane region" description="Helical" evidence="7">
    <location>
        <begin position="6"/>
        <end position="27"/>
    </location>
</feature>
<keyword evidence="5 7" id="KW-0472">Membrane</keyword>
<evidence type="ECO:0000313" key="8">
    <source>
        <dbReference type="EMBL" id="KTW01329.1"/>
    </source>
</evidence>
<keyword evidence="3 7" id="KW-0812">Transmembrane</keyword>
<evidence type="ECO:0000256" key="4">
    <source>
        <dbReference type="ARBA" id="ARBA00022989"/>
    </source>
</evidence>
<dbReference type="EMBL" id="LDTF01000004">
    <property type="protein sequence ID" value="KTW01329.1"/>
    <property type="molecule type" value="Genomic_DNA"/>
</dbReference>
<evidence type="ECO:0000256" key="1">
    <source>
        <dbReference type="ARBA" id="ARBA00004236"/>
    </source>
</evidence>
<keyword evidence="2" id="KW-1003">Cell membrane</keyword>
<dbReference type="InterPro" id="IPR022781">
    <property type="entry name" value="Flagellar_biosynth_FliO"/>
</dbReference>